<accession>A0A915PMR6</accession>
<proteinExistence type="predicted"/>
<organism evidence="1 2">
    <name type="scientific">Setaria digitata</name>
    <dbReference type="NCBI Taxonomy" id="48799"/>
    <lineage>
        <taxon>Eukaryota</taxon>
        <taxon>Metazoa</taxon>
        <taxon>Ecdysozoa</taxon>
        <taxon>Nematoda</taxon>
        <taxon>Chromadorea</taxon>
        <taxon>Rhabditida</taxon>
        <taxon>Spirurina</taxon>
        <taxon>Spiruromorpha</taxon>
        <taxon>Filarioidea</taxon>
        <taxon>Setariidae</taxon>
        <taxon>Setaria</taxon>
    </lineage>
</organism>
<reference evidence="2" key="1">
    <citation type="submission" date="2022-11" db="UniProtKB">
        <authorList>
            <consortium name="WormBaseParasite"/>
        </authorList>
    </citation>
    <scope>IDENTIFICATION</scope>
</reference>
<dbReference type="Proteomes" id="UP000887581">
    <property type="component" value="Unplaced"/>
</dbReference>
<protein>
    <submittedName>
        <fullName evidence="2">Uncharacterized protein</fullName>
    </submittedName>
</protein>
<sequence length="142" mass="16160">MYRRGYGEVGECSEISLIGLDCADKFRYRWSEACASESANRNSHLPSDPTLRGERWRDGLEVPETEPGCVGPWPSSRWMESIWLTRQMVSAAVYPSDPATNTLPFITRSVKPFPRQSIKCFFVVPLRVLLSLNLLIASEYEK</sequence>
<evidence type="ECO:0000313" key="2">
    <source>
        <dbReference type="WBParaSite" id="sdigi.contig27.g2132.t1"/>
    </source>
</evidence>
<evidence type="ECO:0000313" key="1">
    <source>
        <dbReference type="Proteomes" id="UP000887581"/>
    </source>
</evidence>
<dbReference type="AlphaFoldDB" id="A0A915PMR6"/>
<dbReference type="WBParaSite" id="sdigi.contig27.g2132.t1">
    <property type="protein sequence ID" value="sdigi.contig27.g2132.t1"/>
    <property type="gene ID" value="sdigi.contig27.g2132"/>
</dbReference>
<name>A0A915PMR6_9BILA</name>
<keyword evidence="1" id="KW-1185">Reference proteome</keyword>